<evidence type="ECO:0000256" key="13">
    <source>
        <dbReference type="SAM" id="MobiDB-lite"/>
    </source>
</evidence>
<evidence type="ECO:0000256" key="9">
    <source>
        <dbReference type="ARBA" id="ARBA00023136"/>
    </source>
</evidence>
<keyword evidence="4" id="KW-0410">Iron transport</keyword>
<organism evidence="17 18">
    <name type="scientific">Croceibacterium soli</name>
    <dbReference type="NCBI Taxonomy" id="1739690"/>
    <lineage>
        <taxon>Bacteria</taxon>
        <taxon>Pseudomonadati</taxon>
        <taxon>Pseudomonadota</taxon>
        <taxon>Alphaproteobacteria</taxon>
        <taxon>Sphingomonadales</taxon>
        <taxon>Erythrobacteraceae</taxon>
        <taxon>Croceibacterium</taxon>
    </lineage>
</organism>
<keyword evidence="14" id="KW-0732">Signal</keyword>
<dbReference type="Pfam" id="PF00593">
    <property type="entry name" value="TonB_dep_Rec_b-barrel"/>
    <property type="match status" value="1"/>
</dbReference>
<evidence type="ECO:0000256" key="6">
    <source>
        <dbReference type="ARBA" id="ARBA00023004"/>
    </source>
</evidence>
<keyword evidence="10 11" id="KW-0998">Cell outer membrane</keyword>
<dbReference type="InterPro" id="IPR012910">
    <property type="entry name" value="Plug_dom"/>
</dbReference>
<evidence type="ECO:0000256" key="11">
    <source>
        <dbReference type="PROSITE-ProRule" id="PRU01360"/>
    </source>
</evidence>
<evidence type="ECO:0000256" key="7">
    <source>
        <dbReference type="ARBA" id="ARBA00023065"/>
    </source>
</evidence>
<keyword evidence="7" id="KW-0406">Ion transport</keyword>
<feature type="chain" id="PRO_5026033269" evidence="14">
    <location>
        <begin position="23"/>
        <end position="833"/>
    </location>
</feature>
<evidence type="ECO:0000313" key="18">
    <source>
        <dbReference type="Proteomes" id="UP000469159"/>
    </source>
</evidence>
<dbReference type="AlphaFoldDB" id="A0A6I4UQM1"/>
<keyword evidence="5 11" id="KW-0812">Transmembrane</keyword>
<evidence type="ECO:0000256" key="2">
    <source>
        <dbReference type="ARBA" id="ARBA00022448"/>
    </source>
</evidence>
<keyword evidence="3 11" id="KW-1134">Transmembrane beta strand</keyword>
<evidence type="ECO:0000256" key="14">
    <source>
        <dbReference type="SAM" id="SignalP"/>
    </source>
</evidence>
<comment type="similarity">
    <text evidence="11 12">Belongs to the TonB-dependent receptor family.</text>
</comment>
<keyword evidence="9 11" id="KW-0472">Membrane</keyword>
<dbReference type="Pfam" id="PF07715">
    <property type="entry name" value="Plug"/>
    <property type="match status" value="1"/>
</dbReference>
<feature type="domain" description="TonB-dependent receptor-like beta-barrel" evidence="15">
    <location>
        <begin position="272"/>
        <end position="797"/>
    </location>
</feature>
<dbReference type="RefSeq" id="WP_160745915.1">
    <property type="nucleotide sequence ID" value="NZ_WTYK01000002.1"/>
</dbReference>
<evidence type="ECO:0000256" key="12">
    <source>
        <dbReference type="RuleBase" id="RU003357"/>
    </source>
</evidence>
<sequence length="833" mass="89820">MSFKYPALAALLLAGTSAPAFAQAGGSTEPSQTPQTSAQDDAQQAATDPTLEPTDGNAIVVTAQRREQTLQDVSASVIAVGADRLATSQVNNLQDLQTIVPSVNFGNDFNQAKIFIRGVGANTSTTGNATGVALHVDGAVVARAEAQLTSLFDLERVEVLRGPQGTLYGRNATGGSINLITAKPTSDFSGYGRLTYGNYNAIIAETAISGPITENVLFRVAGKIEDRDGYGENPITGSEVDDLKRRMVRAMLQFNMSDTTDLLLSGEYFRQDDHSGAIHYLRASFPGVPRLAPLGVGGYATDPRDLASEVDVGTITDSYSFTGTFRTELSDALTLTNIANYRDFESSLFQDLDLSAVVNSLQTNGQSTTVQERRIDSVQYSNELQFNYSIDNFDLVVGGFYFHERQRPIDNVGLSRRNGMASNIPLLQAAGVDLDEAYALCGYSPDSVTGGSTIIAPKRVCTRSNLGTEAWAIFGQANIGLGMLTPALDQFTLKLGGRYSQEKVDSRNPSIIIAAGGRGPVIRFTEAGTFVERSFKDFTPEVGLQWEPNPDLMLYYTYAEGFKAGSGENAAGSRTIVDPEKLQNHEAGIKATVANGVSVNLAAYTYDLQGAQLNKTIAGGPTGYTTIFENAAGTKAKGIELDIFGRITPDFRMSGSLSYTDAEYVDFVTLDPLDPRNVATPGRPAYDPVTNPGPTEFGAPCAGDLDPATRTCEIQLAGNAVRNTPEWAWNVHAEYDIPFVNSGELTLQGDVTYRSRVYFTEYQREIESSKAYTMVDIGAIYRTADDRLSFQVFAKNLFDVDRKSSTFALATGRLIGATYLPPRTYGATIGYNF</sequence>
<dbReference type="InterPro" id="IPR039426">
    <property type="entry name" value="TonB-dep_rcpt-like"/>
</dbReference>
<evidence type="ECO:0000256" key="5">
    <source>
        <dbReference type="ARBA" id="ARBA00022692"/>
    </source>
</evidence>
<dbReference type="CDD" id="cd01347">
    <property type="entry name" value="ligand_gated_channel"/>
    <property type="match status" value="1"/>
</dbReference>
<feature type="compositionally biased region" description="Low complexity" evidence="13">
    <location>
        <begin position="32"/>
        <end position="50"/>
    </location>
</feature>
<dbReference type="SUPFAM" id="SSF56935">
    <property type="entry name" value="Porins"/>
    <property type="match status" value="1"/>
</dbReference>
<accession>A0A6I4UQM1</accession>
<dbReference type="InterPro" id="IPR000531">
    <property type="entry name" value="Beta-barrel_TonB"/>
</dbReference>
<name>A0A6I4UQM1_9SPHN</name>
<dbReference type="InterPro" id="IPR036942">
    <property type="entry name" value="Beta-barrel_TonB_sf"/>
</dbReference>
<evidence type="ECO:0000256" key="1">
    <source>
        <dbReference type="ARBA" id="ARBA00004571"/>
    </source>
</evidence>
<dbReference type="PANTHER" id="PTHR32552:SF81">
    <property type="entry name" value="TONB-DEPENDENT OUTER MEMBRANE RECEPTOR"/>
    <property type="match status" value="1"/>
</dbReference>
<dbReference type="PANTHER" id="PTHR32552">
    <property type="entry name" value="FERRICHROME IRON RECEPTOR-RELATED"/>
    <property type="match status" value="1"/>
</dbReference>
<keyword evidence="18" id="KW-1185">Reference proteome</keyword>
<keyword evidence="8 12" id="KW-0798">TonB box</keyword>
<feature type="region of interest" description="Disordered" evidence="13">
    <location>
        <begin position="22"/>
        <end position="55"/>
    </location>
</feature>
<evidence type="ECO:0000256" key="4">
    <source>
        <dbReference type="ARBA" id="ARBA00022496"/>
    </source>
</evidence>
<dbReference type="Proteomes" id="UP000469159">
    <property type="component" value="Unassembled WGS sequence"/>
</dbReference>
<comment type="caution">
    <text evidence="17">The sequence shown here is derived from an EMBL/GenBank/DDBJ whole genome shotgun (WGS) entry which is preliminary data.</text>
</comment>
<protein>
    <submittedName>
        <fullName evidence="17">TonB-dependent receptor</fullName>
    </submittedName>
</protein>
<dbReference type="GO" id="GO:0006826">
    <property type="term" value="P:iron ion transport"/>
    <property type="evidence" value="ECO:0007669"/>
    <property type="project" value="UniProtKB-KW"/>
</dbReference>
<dbReference type="Gene3D" id="2.40.170.20">
    <property type="entry name" value="TonB-dependent receptor, beta-barrel domain"/>
    <property type="match status" value="1"/>
</dbReference>
<keyword evidence="2 11" id="KW-0813">Transport</keyword>
<dbReference type="Gene3D" id="2.170.130.10">
    <property type="entry name" value="TonB-dependent receptor, plug domain"/>
    <property type="match status" value="1"/>
</dbReference>
<gene>
    <name evidence="17" type="ORF">GRI75_05400</name>
</gene>
<dbReference type="InterPro" id="IPR037066">
    <property type="entry name" value="Plug_dom_sf"/>
</dbReference>
<keyword evidence="17" id="KW-0675">Receptor</keyword>
<reference evidence="17 18" key="1">
    <citation type="submission" date="2019-12" db="EMBL/GenBank/DDBJ databases">
        <title>Genomic-based taxomic classification of the family Erythrobacteraceae.</title>
        <authorList>
            <person name="Xu L."/>
        </authorList>
    </citation>
    <scope>NUCLEOTIDE SEQUENCE [LARGE SCALE GENOMIC DNA]</scope>
    <source>
        <strain evidence="17 18">MCCC 1K02066</strain>
    </source>
</reference>
<proteinExistence type="inferred from homology"/>
<comment type="subcellular location">
    <subcellularLocation>
        <location evidence="1 11">Cell outer membrane</location>
        <topology evidence="1 11">Multi-pass membrane protein</topology>
    </subcellularLocation>
</comment>
<evidence type="ECO:0000313" key="17">
    <source>
        <dbReference type="EMBL" id="MXP41081.1"/>
    </source>
</evidence>
<feature type="signal peptide" evidence="14">
    <location>
        <begin position="1"/>
        <end position="22"/>
    </location>
</feature>
<feature type="domain" description="TonB-dependent receptor plug" evidence="16">
    <location>
        <begin position="70"/>
        <end position="175"/>
    </location>
</feature>
<dbReference type="OrthoDB" id="7192131at2"/>
<dbReference type="PROSITE" id="PS52016">
    <property type="entry name" value="TONB_DEPENDENT_REC_3"/>
    <property type="match status" value="1"/>
</dbReference>
<dbReference type="GO" id="GO:0009279">
    <property type="term" value="C:cell outer membrane"/>
    <property type="evidence" value="ECO:0007669"/>
    <property type="project" value="UniProtKB-SubCell"/>
</dbReference>
<evidence type="ECO:0000259" key="16">
    <source>
        <dbReference type="Pfam" id="PF07715"/>
    </source>
</evidence>
<evidence type="ECO:0000256" key="3">
    <source>
        <dbReference type="ARBA" id="ARBA00022452"/>
    </source>
</evidence>
<keyword evidence="6" id="KW-0408">Iron</keyword>
<evidence type="ECO:0000259" key="15">
    <source>
        <dbReference type="Pfam" id="PF00593"/>
    </source>
</evidence>
<dbReference type="EMBL" id="WTYK01000002">
    <property type="protein sequence ID" value="MXP41081.1"/>
    <property type="molecule type" value="Genomic_DNA"/>
</dbReference>
<evidence type="ECO:0000256" key="10">
    <source>
        <dbReference type="ARBA" id="ARBA00023237"/>
    </source>
</evidence>
<evidence type="ECO:0000256" key="8">
    <source>
        <dbReference type="ARBA" id="ARBA00023077"/>
    </source>
</evidence>